<dbReference type="OrthoDB" id="10249567at2759"/>
<dbReference type="AlphaFoldDB" id="A0A8J2RKZ6"/>
<dbReference type="Proteomes" id="UP000789390">
    <property type="component" value="Unassembled WGS sequence"/>
</dbReference>
<dbReference type="InterPro" id="IPR011333">
    <property type="entry name" value="SKP1/BTB/POZ_sf"/>
</dbReference>
<dbReference type="PROSITE" id="PS50097">
    <property type="entry name" value="BTB"/>
    <property type="match status" value="1"/>
</dbReference>
<evidence type="ECO:0000259" key="1">
    <source>
        <dbReference type="PROSITE" id="PS50097"/>
    </source>
</evidence>
<dbReference type="SMART" id="SM00225">
    <property type="entry name" value="BTB"/>
    <property type="match status" value="1"/>
</dbReference>
<organism evidence="2 3">
    <name type="scientific">Daphnia galeata</name>
    <dbReference type="NCBI Taxonomy" id="27404"/>
    <lineage>
        <taxon>Eukaryota</taxon>
        <taxon>Metazoa</taxon>
        <taxon>Ecdysozoa</taxon>
        <taxon>Arthropoda</taxon>
        <taxon>Crustacea</taxon>
        <taxon>Branchiopoda</taxon>
        <taxon>Diplostraca</taxon>
        <taxon>Cladocera</taxon>
        <taxon>Anomopoda</taxon>
        <taxon>Daphniidae</taxon>
        <taxon>Daphnia</taxon>
    </lineage>
</organism>
<sequence length="271" mass="30887">MSVEQVAKSSSIQVYRQCIILKFRWLVEEMPTDYPIISEPFEYRNEKLFSVSLNSISGQIEQNIQHPGFVLSFTSSNHHKIGLKLSKVLLTLTCPGMTESDSTEMKPKETPEEDVQKVFILHTGPLPLPVTITYYIHVNETLPNYRYELVDLLCFAQLWLAARKRQFTDFEFLVRGKVFPAHRAILAARSPVLANLLSEPGVDFHRIEDIDPQVFEQFLHFVYTGRLTTSAAEPQLLVVAERFQIDTLKKLCQNAARGSDSGNFVIDVSHS</sequence>
<dbReference type="SUPFAM" id="SSF54695">
    <property type="entry name" value="POZ domain"/>
    <property type="match status" value="1"/>
</dbReference>
<proteinExistence type="predicted"/>
<dbReference type="Gene3D" id="3.30.710.10">
    <property type="entry name" value="Potassium Channel Kv1.1, Chain A"/>
    <property type="match status" value="1"/>
</dbReference>
<gene>
    <name evidence="2" type="ORF">DGAL_LOCUS9741</name>
</gene>
<keyword evidence="3" id="KW-1185">Reference proteome</keyword>
<protein>
    <recommendedName>
        <fullName evidence="1">BTB domain-containing protein</fullName>
    </recommendedName>
</protein>
<dbReference type="PANTHER" id="PTHR24413">
    <property type="entry name" value="SPECKLE-TYPE POZ PROTEIN"/>
    <property type="match status" value="1"/>
</dbReference>
<dbReference type="Pfam" id="PF00651">
    <property type="entry name" value="BTB"/>
    <property type="match status" value="1"/>
</dbReference>
<dbReference type="CDD" id="cd18186">
    <property type="entry name" value="BTB_POZ_ZBTB_KLHL-like"/>
    <property type="match status" value="1"/>
</dbReference>
<reference evidence="2" key="1">
    <citation type="submission" date="2021-11" db="EMBL/GenBank/DDBJ databases">
        <authorList>
            <person name="Schell T."/>
        </authorList>
    </citation>
    <scope>NUCLEOTIDE SEQUENCE</scope>
    <source>
        <strain evidence="2">M5</strain>
    </source>
</reference>
<dbReference type="EMBL" id="CAKKLH010000224">
    <property type="protein sequence ID" value="CAH0106585.1"/>
    <property type="molecule type" value="Genomic_DNA"/>
</dbReference>
<accession>A0A8J2RKZ6</accession>
<evidence type="ECO:0000313" key="2">
    <source>
        <dbReference type="EMBL" id="CAH0106585.1"/>
    </source>
</evidence>
<dbReference type="InterPro" id="IPR000210">
    <property type="entry name" value="BTB/POZ_dom"/>
</dbReference>
<name>A0A8J2RKZ6_9CRUS</name>
<evidence type="ECO:0000313" key="3">
    <source>
        <dbReference type="Proteomes" id="UP000789390"/>
    </source>
</evidence>
<feature type="domain" description="BTB" evidence="1">
    <location>
        <begin position="168"/>
        <end position="231"/>
    </location>
</feature>
<comment type="caution">
    <text evidence="2">The sequence shown here is derived from an EMBL/GenBank/DDBJ whole genome shotgun (WGS) entry which is preliminary data.</text>
</comment>